<dbReference type="EMBL" id="FWXW01000009">
    <property type="protein sequence ID" value="SMC82485.1"/>
    <property type="molecule type" value="Genomic_DNA"/>
</dbReference>
<evidence type="ECO:0000256" key="3">
    <source>
        <dbReference type="SAM" id="MobiDB-lite"/>
    </source>
</evidence>
<keyword evidence="4" id="KW-0812">Transmembrane</keyword>
<organism evidence="6 7">
    <name type="scientific">Papillibacter cinnamivorans DSM 12816</name>
    <dbReference type="NCBI Taxonomy" id="1122930"/>
    <lineage>
        <taxon>Bacteria</taxon>
        <taxon>Bacillati</taxon>
        <taxon>Bacillota</taxon>
        <taxon>Clostridia</taxon>
        <taxon>Eubacteriales</taxon>
        <taxon>Oscillospiraceae</taxon>
        <taxon>Papillibacter</taxon>
    </lineage>
</organism>
<keyword evidence="1" id="KW-0479">Metal-binding</keyword>
<dbReference type="AlphaFoldDB" id="A0A1W2CB38"/>
<dbReference type="SUPFAM" id="SSF56300">
    <property type="entry name" value="Metallo-dependent phosphatases"/>
    <property type="match status" value="1"/>
</dbReference>
<evidence type="ECO:0000313" key="7">
    <source>
        <dbReference type="Proteomes" id="UP000192790"/>
    </source>
</evidence>
<evidence type="ECO:0000256" key="1">
    <source>
        <dbReference type="ARBA" id="ARBA00022723"/>
    </source>
</evidence>
<reference evidence="6 7" key="1">
    <citation type="submission" date="2017-04" db="EMBL/GenBank/DDBJ databases">
        <authorList>
            <person name="Afonso C.L."/>
            <person name="Miller P.J."/>
            <person name="Scott M.A."/>
            <person name="Spackman E."/>
            <person name="Goraichik I."/>
            <person name="Dimitrov K.M."/>
            <person name="Suarez D.L."/>
            <person name="Swayne D.E."/>
        </authorList>
    </citation>
    <scope>NUCLEOTIDE SEQUENCE [LARGE SCALE GENOMIC DNA]</scope>
    <source>
        <strain evidence="6 7">DSM 12816</strain>
    </source>
</reference>
<keyword evidence="2" id="KW-0378">Hydrolase</keyword>
<dbReference type="GO" id="GO:0046872">
    <property type="term" value="F:metal ion binding"/>
    <property type="evidence" value="ECO:0007669"/>
    <property type="project" value="UniProtKB-KW"/>
</dbReference>
<feature type="region of interest" description="Disordered" evidence="3">
    <location>
        <begin position="1"/>
        <end position="27"/>
    </location>
</feature>
<dbReference type="Pfam" id="PF00149">
    <property type="entry name" value="Metallophos"/>
    <property type="match status" value="1"/>
</dbReference>
<feature type="transmembrane region" description="Helical" evidence="4">
    <location>
        <begin position="41"/>
        <end position="59"/>
    </location>
</feature>
<dbReference type="Gene3D" id="3.60.21.10">
    <property type="match status" value="1"/>
</dbReference>
<evidence type="ECO:0000256" key="2">
    <source>
        <dbReference type="ARBA" id="ARBA00022801"/>
    </source>
</evidence>
<dbReference type="InterPro" id="IPR029052">
    <property type="entry name" value="Metallo-depent_PP-like"/>
</dbReference>
<accession>A0A1W2CB38</accession>
<evidence type="ECO:0000313" key="6">
    <source>
        <dbReference type="EMBL" id="SMC82485.1"/>
    </source>
</evidence>
<keyword evidence="4" id="KW-0472">Membrane</keyword>
<name>A0A1W2CB38_9FIRM</name>
<sequence>MAAGSLLSGRTDSGGGRQIPPISGEEGFYSGKGDGTIKGRLFGFAIAAFLLLGAVLFVLDQNNRIDAETVNVSLAGLPDSFAGFRIVQLSDLHGKTFGENNTRLLSEIREEKLDLIAITGDLADDPAQFDAMGALAAELTQIAPTYYVTGNHEWATRAAPALMEILEKQGVHVLRNEYTVLRRGEDRLVIAGIDDPNGPKDQKTPEELTEEIRKAEKDPFIVLLAHRNSGFDTYADCGIPLTLAGHGHGGLIRLPFTDGLIDTDRTLFPQYTNGLYTIDGCSMFVSRGLGNVGRTFRLFNRPHLPVIVLSPAA</sequence>
<keyword evidence="4" id="KW-1133">Transmembrane helix</keyword>
<feature type="domain" description="Calcineurin-like phosphoesterase" evidence="5">
    <location>
        <begin position="84"/>
        <end position="248"/>
    </location>
</feature>
<dbReference type="GO" id="GO:0008758">
    <property type="term" value="F:UDP-2,3-diacylglucosamine hydrolase activity"/>
    <property type="evidence" value="ECO:0007669"/>
    <property type="project" value="TreeGrafter"/>
</dbReference>
<evidence type="ECO:0000256" key="4">
    <source>
        <dbReference type="SAM" id="Phobius"/>
    </source>
</evidence>
<dbReference type="InterPro" id="IPR004843">
    <property type="entry name" value="Calcineurin-like_PHP"/>
</dbReference>
<dbReference type="GO" id="GO:0016020">
    <property type="term" value="C:membrane"/>
    <property type="evidence" value="ECO:0007669"/>
    <property type="project" value="GOC"/>
</dbReference>
<dbReference type="InterPro" id="IPR051158">
    <property type="entry name" value="Metallophosphoesterase_sf"/>
</dbReference>
<dbReference type="PANTHER" id="PTHR31302">
    <property type="entry name" value="TRANSMEMBRANE PROTEIN WITH METALLOPHOSPHOESTERASE DOMAIN-RELATED"/>
    <property type="match status" value="1"/>
</dbReference>
<dbReference type="PANTHER" id="PTHR31302:SF31">
    <property type="entry name" value="PHOSPHODIESTERASE YAEI"/>
    <property type="match status" value="1"/>
</dbReference>
<dbReference type="GO" id="GO:0009245">
    <property type="term" value="P:lipid A biosynthetic process"/>
    <property type="evidence" value="ECO:0007669"/>
    <property type="project" value="TreeGrafter"/>
</dbReference>
<protein>
    <recommendedName>
        <fullName evidence="5">Calcineurin-like phosphoesterase domain-containing protein</fullName>
    </recommendedName>
</protein>
<dbReference type="Proteomes" id="UP000192790">
    <property type="component" value="Unassembled WGS sequence"/>
</dbReference>
<evidence type="ECO:0000259" key="5">
    <source>
        <dbReference type="Pfam" id="PF00149"/>
    </source>
</evidence>
<dbReference type="STRING" id="1122930.SAMN02745168_2697"/>
<keyword evidence="7" id="KW-1185">Reference proteome</keyword>
<gene>
    <name evidence="6" type="ORF">SAMN02745168_2697</name>
</gene>
<proteinExistence type="predicted"/>